<dbReference type="Proteomes" id="UP001058974">
    <property type="component" value="Chromosome 3"/>
</dbReference>
<keyword evidence="2" id="KW-0560">Oxidoreductase</keyword>
<evidence type="ECO:0000256" key="1">
    <source>
        <dbReference type="ARBA" id="ARBA00022857"/>
    </source>
</evidence>
<dbReference type="AlphaFoldDB" id="A0A9D4XXX5"/>
<dbReference type="OrthoDB" id="2735536at2759"/>
<evidence type="ECO:0000256" key="2">
    <source>
        <dbReference type="ARBA" id="ARBA00023002"/>
    </source>
</evidence>
<evidence type="ECO:0000313" key="5">
    <source>
        <dbReference type="EMBL" id="KAI5428987.1"/>
    </source>
</evidence>
<comment type="similarity">
    <text evidence="3">Belongs to the NAD(P)-dependent epimerase/dehydratase family. Dihydroflavonol-4-reductase subfamily.</text>
</comment>
<protein>
    <recommendedName>
        <fullName evidence="4">NAD-dependent epimerase/dehydratase domain-containing protein</fullName>
    </recommendedName>
</protein>
<keyword evidence="1" id="KW-0521">NADP</keyword>
<dbReference type="PANTHER" id="PTHR10366:SF563">
    <property type="entry name" value="CINNAMOYL-COA REDUCTASE 16"/>
    <property type="match status" value="1"/>
</dbReference>
<evidence type="ECO:0000259" key="4">
    <source>
        <dbReference type="Pfam" id="PF01370"/>
    </source>
</evidence>
<dbReference type="Gramene" id="Psat03G0383700-T1">
    <property type="protein sequence ID" value="KAI5428987.1"/>
    <property type="gene ID" value="KIW84_033837"/>
</dbReference>
<dbReference type="Gene3D" id="3.40.50.720">
    <property type="entry name" value="NAD(P)-binding Rossmann-like Domain"/>
    <property type="match status" value="1"/>
</dbReference>
<dbReference type="EMBL" id="JAMSHJ010000003">
    <property type="protein sequence ID" value="KAI5428987.1"/>
    <property type="molecule type" value="Genomic_DNA"/>
</dbReference>
<dbReference type="CDD" id="cd08958">
    <property type="entry name" value="FR_SDR_e"/>
    <property type="match status" value="1"/>
</dbReference>
<name>A0A9D4XXX5_PEA</name>
<proteinExistence type="inferred from homology"/>
<keyword evidence="6" id="KW-1185">Reference proteome</keyword>
<dbReference type="PANTHER" id="PTHR10366">
    <property type="entry name" value="NAD DEPENDENT EPIMERASE/DEHYDRATASE"/>
    <property type="match status" value="1"/>
</dbReference>
<dbReference type="GO" id="GO:0016616">
    <property type="term" value="F:oxidoreductase activity, acting on the CH-OH group of donors, NAD or NADP as acceptor"/>
    <property type="evidence" value="ECO:0007669"/>
    <property type="project" value="TreeGrafter"/>
</dbReference>
<evidence type="ECO:0000256" key="3">
    <source>
        <dbReference type="ARBA" id="ARBA00023445"/>
    </source>
</evidence>
<dbReference type="InterPro" id="IPR001509">
    <property type="entry name" value="Epimerase_deHydtase"/>
</dbReference>
<dbReference type="SUPFAM" id="SSF51735">
    <property type="entry name" value="NAD(P)-binding Rossmann-fold domains"/>
    <property type="match status" value="1"/>
</dbReference>
<sequence length="353" mass="39304">MNINIHTKLTNTKHKSEKTFCKKSVIMAEGKGRVCVTGGTGFIGSWIIKTLLEDGYTVNTTVRADPGKKRDISFLTNLPGASEKLKIFTADLSKPESFNEAIEGCVGIFHTATPMDFTVSEPEEIVTERTIDGALGILKACKNSKTLKRVVYTSSGSAVYYQEKEDDVMDESYWSDVNLLRKLKPFAWSYVASKTLAEKAVLEYGKENGLDIVTLIPSFVVGPFVCPKIPGSVYASLPFIFGDIEKKLMASRMHMVHVDDVARAHIFLLEHPNPKGRFNCSPFIATYDEIIDIISSKYPEFQIPKSKVLMGAKGPMLPHLTSKKIMDAGFEFKYSIEEMFEDTIECCKGKGFL</sequence>
<accession>A0A9D4XXX5</accession>
<gene>
    <name evidence="5" type="ORF">KIW84_033837</name>
</gene>
<dbReference type="FunFam" id="3.40.50.720:FF:000085">
    <property type="entry name" value="Dihydroflavonol reductase"/>
    <property type="match status" value="1"/>
</dbReference>
<organism evidence="5 6">
    <name type="scientific">Pisum sativum</name>
    <name type="common">Garden pea</name>
    <name type="synonym">Lathyrus oleraceus</name>
    <dbReference type="NCBI Taxonomy" id="3888"/>
    <lineage>
        <taxon>Eukaryota</taxon>
        <taxon>Viridiplantae</taxon>
        <taxon>Streptophyta</taxon>
        <taxon>Embryophyta</taxon>
        <taxon>Tracheophyta</taxon>
        <taxon>Spermatophyta</taxon>
        <taxon>Magnoliopsida</taxon>
        <taxon>eudicotyledons</taxon>
        <taxon>Gunneridae</taxon>
        <taxon>Pentapetalae</taxon>
        <taxon>rosids</taxon>
        <taxon>fabids</taxon>
        <taxon>Fabales</taxon>
        <taxon>Fabaceae</taxon>
        <taxon>Papilionoideae</taxon>
        <taxon>50 kb inversion clade</taxon>
        <taxon>NPAAA clade</taxon>
        <taxon>Hologalegina</taxon>
        <taxon>IRL clade</taxon>
        <taxon>Fabeae</taxon>
        <taxon>Lathyrus</taxon>
    </lineage>
</organism>
<dbReference type="InterPro" id="IPR036291">
    <property type="entry name" value="NAD(P)-bd_dom_sf"/>
</dbReference>
<feature type="domain" description="NAD-dependent epimerase/dehydratase" evidence="4">
    <location>
        <begin position="34"/>
        <end position="279"/>
    </location>
</feature>
<dbReference type="InterPro" id="IPR050425">
    <property type="entry name" value="NAD(P)_dehydrat-like"/>
</dbReference>
<evidence type="ECO:0000313" key="6">
    <source>
        <dbReference type="Proteomes" id="UP001058974"/>
    </source>
</evidence>
<comment type="caution">
    <text evidence="5">The sequence shown here is derived from an EMBL/GenBank/DDBJ whole genome shotgun (WGS) entry which is preliminary data.</text>
</comment>
<reference evidence="5 6" key="1">
    <citation type="journal article" date="2022" name="Nat. Genet.">
        <title>Improved pea reference genome and pan-genome highlight genomic features and evolutionary characteristics.</title>
        <authorList>
            <person name="Yang T."/>
            <person name="Liu R."/>
            <person name="Luo Y."/>
            <person name="Hu S."/>
            <person name="Wang D."/>
            <person name="Wang C."/>
            <person name="Pandey M.K."/>
            <person name="Ge S."/>
            <person name="Xu Q."/>
            <person name="Li N."/>
            <person name="Li G."/>
            <person name="Huang Y."/>
            <person name="Saxena R.K."/>
            <person name="Ji Y."/>
            <person name="Li M."/>
            <person name="Yan X."/>
            <person name="He Y."/>
            <person name="Liu Y."/>
            <person name="Wang X."/>
            <person name="Xiang C."/>
            <person name="Varshney R.K."/>
            <person name="Ding H."/>
            <person name="Gao S."/>
            <person name="Zong X."/>
        </authorList>
    </citation>
    <scope>NUCLEOTIDE SEQUENCE [LARGE SCALE GENOMIC DNA]</scope>
    <source>
        <strain evidence="5 6">cv. Zhongwan 6</strain>
    </source>
</reference>
<dbReference type="Pfam" id="PF01370">
    <property type="entry name" value="Epimerase"/>
    <property type="match status" value="1"/>
</dbReference>